<dbReference type="PANTHER" id="PTHR21368">
    <property type="entry name" value="50S RIBOSOMAL PROTEIN L9"/>
    <property type="match status" value="1"/>
</dbReference>
<reference evidence="10" key="2">
    <citation type="journal article" date="2021" name="PeerJ">
        <title>Extensive microbial diversity within the chicken gut microbiome revealed by metagenomics and culture.</title>
        <authorList>
            <person name="Gilroy R."/>
            <person name="Ravi A."/>
            <person name="Getino M."/>
            <person name="Pursley I."/>
            <person name="Horton D.L."/>
            <person name="Alikhan N.F."/>
            <person name="Baker D."/>
            <person name="Gharbi K."/>
            <person name="Hall N."/>
            <person name="Watson M."/>
            <person name="Adriaenssens E.M."/>
            <person name="Foster-Nyarko E."/>
            <person name="Jarju S."/>
            <person name="Secka A."/>
            <person name="Antonio M."/>
            <person name="Oren A."/>
            <person name="Chaudhuri R.R."/>
            <person name="La Ragione R."/>
            <person name="Hildebrand F."/>
            <person name="Pallen M.J."/>
        </authorList>
    </citation>
    <scope>NUCLEOTIDE SEQUENCE</scope>
    <source>
        <strain evidence="10">F1-3629</strain>
    </source>
</reference>
<comment type="function">
    <text evidence="7">Binds to the 23S rRNA.</text>
</comment>
<dbReference type="Pfam" id="PF03948">
    <property type="entry name" value="Ribosomal_L9_C"/>
    <property type="match status" value="1"/>
</dbReference>
<dbReference type="AlphaFoldDB" id="A0A940DS29"/>
<dbReference type="InterPro" id="IPR009027">
    <property type="entry name" value="Ribosomal_bL9/RNase_H1_N"/>
</dbReference>
<dbReference type="FunFam" id="3.40.5.10:FF:000003">
    <property type="entry name" value="50S ribosomal protein L9"/>
    <property type="match status" value="1"/>
</dbReference>
<dbReference type="GO" id="GO:0005840">
    <property type="term" value="C:ribosome"/>
    <property type="evidence" value="ECO:0007669"/>
    <property type="project" value="UniProtKB-KW"/>
</dbReference>
<dbReference type="GO" id="GO:0003735">
    <property type="term" value="F:structural constituent of ribosome"/>
    <property type="evidence" value="ECO:0007669"/>
    <property type="project" value="InterPro"/>
</dbReference>
<evidence type="ECO:0000256" key="3">
    <source>
        <dbReference type="ARBA" id="ARBA00022884"/>
    </source>
</evidence>
<sequence>MEIILKKDVANLGNADDIVTVKSGYALNYLIPQGFAILATESAKKVLAENIRQRAHKEAKLRADAEALAARIAEATVKIAVKVSESGKIYGSVTTAQIAESLVAAGIEVDKKDITINDTVKELGTFEASVKCYKDIRGTVKFEVVAAE</sequence>
<name>A0A940DS29_9BACT</name>
<dbReference type="GO" id="GO:1990904">
    <property type="term" value="C:ribonucleoprotein complex"/>
    <property type="evidence" value="ECO:0007669"/>
    <property type="project" value="UniProtKB-KW"/>
</dbReference>
<reference evidence="10" key="1">
    <citation type="submission" date="2020-10" db="EMBL/GenBank/DDBJ databases">
        <authorList>
            <person name="Gilroy R."/>
        </authorList>
    </citation>
    <scope>NUCLEOTIDE SEQUENCE</scope>
    <source>
        <strain evidence="10">F1-3629</strain>
    </source>
</reference>
<dbReference type="InterPro" id="IPR020594">
    <property type="entry name" value="Ribosomal_bL9_bac/chp"/>
</dbReference>
<feature type="domain" description="Ribosomal protein L9" evidence="8">
    <location>
        <begin position="1"/>
        <end position="46"/>
    </location>
</feature>
<dbReference type="GO" id="GO:0006412">
    <property type="term" value="P:translation"/>
    <property type="evidence" value="ECO:0007669"/>
    <property type="project" value="UniProtKB-UniRule"/>
</dbReference>
<comment type="caution">
    <text evidence="10">The sequence shown here is derived from an EMBL/GenBank/DDBJ whole genome shotgun (WGS) entry which is preliminary data.</text>
</comment>
<organism evidence="10 11">
    <name type="scientific">Candidatus Cryptobacteroides gallistercoris</name>
    <dbReference type="NCBI Taxonomy" id="2840765"/>
    <lineage>
        <taxon>Bacteria</taxon>
        <taxon>Pseudomonadati</taxon>
        <taxon>Bacteroidota</taxon>
        <taxon>Bacteroidia</taxon>
        <taxon>Bacteroidales</taxon>
        <taxon>Candidatus Cryptobacteroides</taxon>
    </lineage>
</organism>
<evidence type="ECO:0000256" key="4">
    <source>
        <dbReference type="ARBA" id="ARBA00022980"/>
    </source>
</evidence>
<dbReference type="Pfam" id="PF01281">
    <property type="entry name" value="Ribosomal_L9_N"/>
    <property type="match status" value="1"/>
</dbReference>
<dbReference type="InterPro" id="IPR000244">
    <property type="entry name" value="Ribosomal_bL9"/>
</dbReference>
<dbReference type="Gene3D" id="3.10.430.100">
    <property type="entry name" value="Ribosomal protein L9, C-terminal domain"/>
    <property type="match status" value="1"/>
</dbReference>
<keyword evidence="2 7" id="KW-0699">rRNA-binding</keyword>
<keyword evidence="3 7" id="KW-0694">RNA-binding</keyword>
<protein>
    <recommendedName>
        <fullName evidence="6 7">Large ribosomal subunit protein bL9</fullName>
    </recommendedName>
</protein>
<dbReference type="InterPro" id="IPR036791">
    <property type="entry name" value="Ribosomal_bL9_C_sf"/>
</dbReference>
<accession>A0A940DS29</accession>
<evidence type="ECO:0000256" key="5">
    <source>
        <dbReference type="ARBA" id="ARBA00023274"/>
    </source>
</evidence>
<dbReference type="HAMAP" id="MF_00503">
    <property type="entry name" value="Ribosomal_bL9"/>
    <property type="match status" value="1"/>
</dbReference>
<keyword evidence="4 7" id="KW-0689">Ribosomal protein</keyword>
<evidence type="ECO:0000256" key="6">
    <source>
        <dbReference type="ARBA" id="ARBA00035292"/>
    </source>
</evidence>
<evidence type="ECO:0000259" key="9">
    <source>
        <dbReference type="Pfam" id="PF03948"/>
    </source>
</evidence>
<dbReference type="Gene3D" id="3.40.5.10">
    <property type="entry name" value="Ribosomal protein L9, N-terminal domain"/>
    <property type="match status" value="1"/>
</dbReference>
<dbReference type="InterPro" id="IPR036935">
    <property type="entry name" value="Ribosomal_bL9_N_sf"/>
</dbReference>
<dbReference type="SUPFAM" id="SSF55653">
    <property type="entry name" value="Ribosomal protein L9 C-domain"/>
    <property type="match status" value="1"/>
</dbReference>
<evidence type="ECO:0000259" key="8">
    <source>
        <dbReference type="Pfam" id="PF01281"/>
    </source>
</evidence>
<evidence type="ECO:0000313" key="10">
    <source>
        <dbReference type="EMBL" id="MBO8454562.1"/>
    </source>
</evidence>
<dbReference type="InterPro" id="IPR020070">
    <property type="entry name" value="Ribosomal_bL9_N"/>
</dbReference>
<gene>
    <name evidence="7" type="primary">rplI</name>
    <name evidence="10" type="ORF">IAC07_07570</name>
</gene>
<comment type="similarity">
    <text evidence="1 7">Belongs to the bacterial ribosomal protein bL9 family.</text>
</comment>
<proteinExistence type="inferred from homology"/>
<dbReference type="EMBL" id="JADIMJ010000115">
    <property type="protein sequence ID" value="MBO8454562.1"/>
    <property type="molecule type" value="Genomic_DNA"/>
</dbReference>
<dbReference type="InterPro" id="IPR020069">
    <property type="entry name" value="Ribosomal_bL9_C"/>
</dbReference>
<dbReference type="NCBIfam" id="TIGR00158">
    <property type="entry name" value="L9"/>
    <property type="match status" value="1"/>
</dbReference>
<dbReference type="Proteomes" id="UP000771749">
    <property type="component" value="Unassembled WGS sequence"/>
</dbReference>
<evidence type="ECO:0000256" key="7">
    <source>
        <dbReference type="HAMAP-Rule" id="MF_00503"/>
    </source>
</evidence>
<evidence type="ECO:0000256" key="1">
    <source>
        <dbReference type="ARBA" id="ARBA00010605"/>
    </source>
</evidence>
<evidence type="ECO:0000313" key="11">
    <source>
        <dbReference type="Proteomes" id="UP000771749"/>
    </source>
</evidence>
<dbReference type="SUPFAM" id="SSF55658">
    <property type="entry name" value="L9 N-domain-like"/>
    <property type="match status" value="1"/>
</dbReference>
<dbReference type="GO" id="GO:0019843">
    <property type="term" value="F:rRNA binding"/>
    <property type="evidence" value="ECO:0007669"/>
    <property type="project" value="UniProtKB-UniRule"/>
</dbReference>
<evidence type="ECO:0000256" key="2">
    <source>
        <dbReference type="ARBA" id="ARBA00022730"/>
    </source>
</evidence>
<keyword evidence="5 7" id="KW-0687">Ribonucleoprotein</keyword>
<feature type="domain" description="Large ribosomal subunit protein bL9 C-terminal" evidence="9">
    <location>
        <begin position="63"/>
        <end position="146"/>
    </location>
</feature>